<comment type="subcellular location">
    <subcellularLocation>
        <location evidence="1">Cell membrane</location>
        <topology evidence="1">Multi-pass membrane protein</topology>
    </subcellularLocation>
</comment>
<evidence type="ECO:0000256" key="13">
    <source>
        <dbReference type="ARBA" id="ARBA00023288"/>
    </source>
</evidence>
<evidence type="ECO:0000313" key="19">
    <source>
        <dbReference type="EMBL" id="SOC46228.1"/>
    </source>
</evidence>
<dbReference type="EMBL" id="OBQD01000021">
    <property type="protein sequence ID" value="SOC46228.1"/>
    <property type="molecule type" value="Genomic_DNA"/>
</dbReference>
<comment type="similarity">
    <text evidence="2">Belongs to the cytochrome c oxidase subunit 2 family.</text>
</comment>
<dbReference type="PANTHER" id="PTHR22888:SF18">
    <property type="entry name" value="CYTOCHROME BO(3) UBIQUINOL OXIDASE SUBUNIT 2"/>
    <property type="match status" value="1"/>
</dbReference>
<feature type="domain" description="Cytochrome oxidase subunit II copper A binding" evidence="17">
    <location>
        <begin position="131"/>
        <end position="243"/>
    </location>
</feature>
<dbReference type="InterPro" id="IPR006333">
    <property type="entry name" value="Cyt_o_ubiquinol_oxidase_su2"/>
</dbReference>
<feature type="compositionally biased region" description="Polar residues" evidence="15">
    <location>
        <begin position="381"/>
        <end position="390"/>
    </location>
</feature>
<evidence type="ECO:0000259" key="17">
    <source>
        <dbReference type="PROSITE" id="PS50857"/>
    </source>
</evidence>
<dbReference type="InterPro" id="IPR045187">
    <property type="entry name" value="CcO_II"/>
</dbReference>
<keyword evidence="8" id="KW-0249">Electron transport</keyword>
<evidence type="ECO:0000256" key="14">
    <source>
        <dbReference type="ARBA" id="ARBA00030198"/>
    </source>
</evidence>
<keyword evidence="9 16" id="KW-1133">Transmembrane helix</keyword>
<dbReference type="Pfam" id="PF00116">
    <property type="entry name" value="COX2"/>
    <property type="match status" value="1"/>
</dbReference>
<keyword evidence="3" id="KW-0813">Transport</keyword>
<dbReference type="InterPro" id="IPR010514">
    <property type="entry name" value="COX_ARM"/>
</dbReference>
<keyword evidence="12" id="KW-0564">Palmitate</keyword>
<feature type="transmembrane region" description="Helical" evidence="16">
    <location>
        <begin position="86"/>
        <end position="107"/>
    </location>
</feature>
<dbReference type="SUPFAM" id="SSF49503">
    <property type="entry name" value="Cupredoxins"/>
    <property type="match status" value="1"/>
</dbReference>
<evidence type="ECO:0000256" key="7">
    <source>
        <dbReference type="ARBA" id="ARBA00022729"/>
    </source>
</evidence>
<keyword evidence="11 16" id="KW-0472">Membrane</keyword>
<organism evidence="19 20">
    <name type="scientific">Rhizobium subbaraonis</name>
    <dbReference type="NCBI Taxonomy" id="908946"/>
    <lineage>
        <taxon>Bacteria</taxon>
        <taxon>Pseudomonadati</taxon>
        <taxon>Pseudomonadota</taxon>
        <taxon>Alphaproteobacteria</taxon>
        <taxon>Hyphomicrobiales</taxon>
        <taxon>Rhizobiaceae</taxon>
        <taxon>Rhizobium/Agrobacterium group</taxon>
        <taxon>Rhizobium</taxon>
    </lineage>
</organism>
<protein>
    <recommendedName>
        <fullName evidence="14">Ubiquinol oxidase polypeptide II</fullName>
    </recommendedName>
</protein>
<dbReference type="PROSITE" id="PS50999">
    <property type="entry name" value="COX2_TM"/>
    <property type="match status" value="1"/>
</dbReference>
<keyword evidence="10" id="KW-0560">Oxidoreductase</keyword>
<dbReference type="Pfam" id="PF06481">
    <property type="entry name" value="COX_ARM"/>
    <property type="match status" value="1"/>
</dbReference>
<evidence type="ECO:0000259" key="18">
    <source>
        <dbReference type="PROSITE" id="PS50999"/>
    </source>
</evidence>
<gene>
    <name evidence="19" type="ORF">SAMN05892877_12162</name>
</gene>
<evidence type="ECO:0000256" key="3">
    <source>
        <dbReference type="ARBA" id="ARBA00022448"/>
    </source>
</evidence>
<dbReference type="InterPro" id="IPR036257">
    <property type="entry name" value="Cyt_c_oxidase_su2_TM_sf"/>
</dbReference>
<evidence type="ECO:0000256" key="8">
    <source>
        <dbReference type="ARBA" id="ARBA00022982"/>
    </source>
</evidence>
<evidence type="ECO:0000256" key="9">
    <source>
        <dbReference type="ARBA" id="ARBA00022989"/>
    </source>
</evidence>
<evidence type="ECO:0000313" key="20">
    <source>
        <dbReference type="Proteomes" id="UP000219167"/>
    </source>
</evidence>
<dbReference type="CDD" id="cd04212">
    <property type="entry name" value="CuRO_UO_II"/>
    <property type="match status" value="1"/>
</dbReference>
<dbReference type="OrthoDB" id="9783445at2"/>
<dbReference type="Proteomes" id="UP000219167">
    <property type="component" value="Unassembled WGS sequence"/>
</dbReference>
<evidence type="ECO:0000256" key="1">
    <source>
        <dbReference type="ARBA" id="ARBA00004651"/>
    </source>
</evidence>
<keyword evidence="5" id="KW-0679">Respiratory chain</keyword>
<evidence type="ECO:0000256" key="6">
    <source>
        <dbReference type="ARBA" id="ARBA00022692"/>
    </source>
</evidence>
<keyword evidence="13" id="KW-0449">Lipoprotein</keyword>
<dbReference type="SUPFAM" id="SSF81464">
    <property type="entry name" value="Cytochrome c oxidase subunit II-like, transmembrane region"/>
    <property type="match status" value="1"/>
</dbReference>
<name>A0A285UXX8_9HYPH</name>
<dbReference type="PROSITE" id="PS50857">
    <property type="entry name" value="COX2_CUA"/>
    <property type="match status" value="1"/>
</dbReference>
<evidence type="ECO:0000256" key="4">
    <source>
        <dbReference type="ARBA" id="ARBA00022475"/>
    </source>
</evidence>
<keyword evidence="20" id="KW-1185">Reference proteome</keyword>
<keyword evidence="6 16" id="KW-0812">Transmembrane</keyword>
<feature type="domain" description="Cytochrome oxidase subunit II transmembrane region profile" evidence="18">
    <location>
        <begin position="19"/>
        <end position="116"/>
    </location>
</feature>
<dbReference type="AlphaFoldDB" id="A0A285UXX8"/>
<evidence type="ECO:0000256" key="10">
    <source>
        <dbReference type="ARBA" id="ARBA00023002"/>
    </source>
</evidence>
<dbReference type="GO" id="GO:0005886">
    <property type="term" value="C:plasma membrane"/>
    <property type="evidence" value="ECO:0007669"/>
    <property type="project" value="UniProtKB-SubCell"/>
</dbReference>
<dbReference type="InterPro" id="IPR002429">
    <property type="entry name" value="CcO_II-like_C"/>
</dbReference>
<dbReference type="GO" id="GO:0042773">
    <property type="term" value="P:ATP synthesis coupled electron transport"/>
    <property type="evidence" value="ECO:0007669"/>
    <property type="project" value="TreeGrafter"/>
</dbReference>
<keyword evidence="7" id="KW-0732">Signal</keyword>
<feature type="region of interest" description="Disordered" evidence="15">
    <location>
        <begin position="326"/>
        <end position="390"/>
    </location>
</feature>
<evidence type="ECO:0000256" key="16">
    <source>
        <dbReference type="SAM" id="Phobius"/>
    </source>
</evidence>
<dbReference type="InterPro" id="IPR011759">
    <property type="entry name" value="Cyt_c_oxidase_su2_TM_dom"/>
</dbReference>
<evidence type="ECO:0000256" key="15">
    <source>
        <dbReference type="SAM" id="MobiDB-lite"/>
    </source>
</evidence>
<dbReference type="GO" id="GO:0005507">
    <property type="term" value="F:copper ion binding"/>
    <property type="evidence" value="ECO:0007669"/>
    <property type="project" value="InterPro"/>
</dbReference>
<keyword evidence="4" id="KW-1003">Cell membrane</keyword>
<dbReference type="NCBIfam" id="TIGR01433">
    <property type="entry name" value="CyoA"/>
    <property type="match status" value="1"/>
</dbReference>
<feature type="transmembrane region" description="Helical" evidence="16">
    <location>
        <begin position="41"/>
        <end position="65"/>
    </location>
</feature>
<dbReference type="PROSITE" id="PS51257">
    <property type="entry name" value="PROKAR_LIPOPROTEIN"/>
    <property type="match status" value="1"/>
</dbReference>
<reference evidence="19 20" key="1">
    <citation type="submission" date="2017-08" db="EMBL/GenBank/DDBJ databases">
        <authorList>
            <person name="de Groot N.N."/>
        </authorList>
    </citation>
    <scope>NUCLEOTIDE SEQUENCE [LARGE SCALE GENOMIC DNA]</scope>
    <source>
        <strain evidence="19 20">JC85</strain>
    </source>
</reference>
<dbReference type="RefSeq" id="WP_097142568.1">
    <property type="nucleotide sequence ID" value="NZ_OBQD01000021.1"/>
</dbReference>
<evidence type="ECO:0000256" key="12">
    <source>
        <dbReference type="ARBA" id="ARBA00023139"/>
    </source>
</evidence>
<evidence type="ECO:0000256" key="5">
    <source>
        <dbReference type="ARBA" id="ARBA00022660"/>
    </source>
</evidence>
<dbReference type="InterPro" id="IPR034227">
    <property type="entry name" value="CuRO_UO_II"/>
</dbReference>
<evidence type="ECO:0000256" key="2">
    <source>
        <dbReference type="ARBA" id="ARBA00007866"/>
    </source>
</evidence>
<dbReference type="InterPro" id="IPR008972">
    <property type="entry name" value="Cupredoxin"/>
</dbReference>
<dbReference type="PANTHER" id="PTHR22888">
    <property type="entry name" value="CYTOCHROME C OXIDASE, SUBUNIT II"/>
    <property type="match status" value="1"/>
</dbReference>
<accession>A0A285UXX8</accession>
<proteinExistence type="inferred from homology"/>
<evidence type="ECO:0000256" key="11">
    <source>
        <dbReference type="ARBA" id="ARBA00023136"/>
    </source>
</evidence>
<dbReference type="Gene3D" id="1.10.287.90">
    <property type="match status" value="1"/>
</dbReference>
<dbReference type="GO" id="GO:0016682">
    <property type="term" value="F:oxidoreductase activity, acting on diphenols and related substances as donors, oxygen as acceptor"/>
    <property type="evidence" value="ECO:0007669"/>
    <property type="project" value="InterPro"/>
</dbReference>
<sequence>MSNQIKFVGRLFVLPLLLALSGCNMVVMSPSGDIAMQQRDLIVVSTVLMLLIIVPVVCLTFFFAWRYRNSNANAKYDPEWHHSTGLEVVIWSAPLAIIIALGAITWISTHKLDPYRPLDRIDAERAIPPETKPLVVEVVALDWKWLFFYPEYGIATVNEMAAPVDVPIEFKITASSVMNSFYVPALAGMIYAMPGMQTKLHAVINKEGNFEGLSANYSGDGFSHMRFRFHGLQQGGFDEWVARVKQNGTALNRDAYLKLEKPSIKEPVRYFATVEDGLFNAILNMCVHPGQMCMNEMMHIDMMGGGGVESHENRQKLEYDNRHADEEAPGATHPATGNPPRSEEPAEGVDEGGSSMNGMNHDAHQGHAMPEGSQGGPAPAQLNTNESTQP</sequence>
<dbReference type="Gene3D" id="2.60.40.420">
    <property type="entry name" value="Cupredoxins - blue copper proteins"/>
    <property type="match status" value="1"/>
</dbReference>
<dbReference type="GO" id="GO:0009486">
    <property type="term" value="F:cytochrome bo3 ubiquinol oxidase activity"/>
    <property type="evidence" value="ECO:0007669"/>
    <property type="project" value="InterPro"/>
</dbReference>
<dbReference type="GO" id="GO:0004129">
    <property type="term" value="F:cytochrome-c oxidase activity"/>
    <property type="evidence" value="ECO:0007669"/>
    <property type="project" value="InterPro"/>
</dbReference>